<dbReference type="Pfam" id="PF13749">
    <property type="entry name" value="HATPase_c_4"/>
    <property type="match status" value="1"/>
</dbReference>
<dbReference type="HOGENOM" id="CLU_024970_3_0_2"/>
<dbReference type="InterPro" id="IPR038475">
    <property type="entry name" value="RecG_C_sf"/>
</dbReference>
<dbReference type="InterPro" id="IPR038461">
    <property type="entry name" value="Schlafen_AlbA_2_dom_sf"/>
</dbReference>
<evidence type="ECO:0000313" key="2">
    <source>
        <dbReference type="EMBL" id="EHQ36716.1"/>
    </source>
</evidence>
<dbReference type="STRING" id="937775.Metlim_2678"/>
<keyword evidence="3" id="KW-1185">Reference proteome</keyword>
<dbReference type="AlphaFoldDB" id="H1Z4G8"/>
<dbReference type="EMBL" id="CM001436">
    <property type="protein sequence ID" value="EHQ36716.1"/>
    <property type="molecule type" value="Genomic_DNA"/>
</dbReference>
<dbReference type="InParanoid" id="H1Z4G8"/>
<feature type="domain" description="Schlafen AlbA-2" evidence="1">
    <location>
        <begin position="14"/>
        <end position="129"/>
    </location>
</feature>
<protein>
    <submittedName>
        <fullName evidence="2">Putative transcriptional regulator</fullName>
    </submittedName>
</protein>
<dbReference type="Gene3D" id="3.30.950.30">
    <property type="entry name" value="Schlafen, AAA domain"/>
    <property type="match status" value="1"/>
</dbReference>
<sequence>MKQSDLALQIAAGEDSTHQFKVDVRSGESIAAEMAAFANSKGGTIYIGVADDSNVPGLTKEDVSRINQLISNAASQQVRSPLSVHTENVVLETGRVVIVLTVPKGIYKPYFDKNGVIWLKTGSDKRRINSKEELRRLFQVTDQFHADEVPTKAGIDKLDNIRFRDFLKSAYKQDVPSSSEELIRLLQNMNLATDDGMLNLAGVLMFAERPEWVKPQFIVKAICYPGNDIHISEYLDTENYEGPFQKVFESSLAFIMRNLHKVQAGRGINSPGLPEVPESVFEELLVNALVHRDYFVSAPIRIFIFDNRIEIISPGHLPNNLTVEKIRTGNSNIRNPILVSYVAKGLLPYHGLGSGIKRALEQWPDIDFEDDREGCKFTVTVHRKVQGVLLGMEEHDEIKGQGGVLSGLHGDLLKSNFDLINVIKSNPRSDYKALAKSVGVSEATVKRHIQKLKNAGILRRIGSKKTGHWEIISDGAGQAKDQ</sequence>
<dbReference type="PANTHER" id="PTHR30595:SF6">
    <property type="entry name" value="SCHLAFEN ALBA-2 DOMAIN-CONTAINING PROTEIN"/>
    <property type="match status" value="1"/>
</dbReference>
<dbReference type="InterPro" id="IPR036388">
    <property type="entry name" value="WH-like_DNA-bd_sf"/>
</dbReference>
<dbReference type="RefSeq" id="WP_004079245.1">
    <property type="nucleotide sequence ID" value="NZ_CM001436.1"/>
</dbReference>
<gene>
    <name evidence="2" type="ORF">Metlim_2678</name>
</gene>
<name>H1Z4G8_9EURY</name>
<accession>H1Z4G8</accession>
<dbReference type="InterPro" id="IPR011991">
    <property type="entry name" value="ArsR-like_HTH"/>
</dbReference>
<dbReference type="CDD" id="cd00090">
    <property type="entry name" value="HTH_ARSR"/>
    <property type="match status" value="1"/>
</dbReference>
<evidence type="ECO:0000259" key="1">
    <source>
        <dbReference type="Pfam" id="PF04326"/>
    </source>
</evidence>
<dbReference type="Proteomes" id="UP000005741">
    <property type="component" value="Chromosome"/>
</dbReference>
<dbReference type="Pfam" id="PF04326">
    <property type="entry name" value="SLFN_AlbA_2"/>
    <property type="match status" value="1"/>
</dbReference>
<organism evidence="2 3">
    <name type="scientific">Methanoplanus limicola DSM 2279</name>
    <dbReference type="NCBI Taxonomy" id="937775"/>
    <lineage>
        <taxon>Archaea</taxon>
        <taxon>Methanobacteriati</taxon>
        <taxon>Methanobacteriota</taxon>
        <taxon>Stenosarchaea group</taxon>
        <taxon>Methanomicrobia</taxon>
        <taxon>Methanomicrobiales</taxon>
        <taxon>Methanomicrobiaceae</taxon>
        <taxon>Methanoplanus</taxon>
    </lineage>
</organism>
<dbReference type="InterPro" id="IPR036390">
    <property type="entry name" value="WH_DNA-bd_sf"/>
</dbReference>
<dbReference type="SUPFAM" id="SSF46785">
    <property type="entry name" value="Winged helix' DNA-binding domain"/>
    <property type="match status" value="1"/>
</dbReference>
<evidence type="ECO:0000313" key="3">
    <source>
        <dbReference type="Proteomes" id="UP000005741"/>
    </source>
</evidence>
<dbReference type="PATRIC" id="fig|937775.9.peg.3014"/>
<dbReference type="Gene3D" id="1.10.10.10">
    <property type="entry name" value="Winged helix-like DNA-binding domain superfamily/Winged helix DNA-binding domain"/>
    <property type="match status" value="1"/>
</dbReference>
<proteinExistence type="predicted"/>
<reference evidence="2 3" key="1">
    <citation type="submission" date="2011-10" db="EMBL/GenBank/DDBJ databases">
        <title>The Improved High-Quality Draft genome of Methanoplanus limicola DSM 2279.</title>
        <authorList>
            <consortium name="US DOE Joint Genome Institute (JGI-PGF)"/>
            <person name="Lucas S."/>
            <person name="Copeland A."/>
            <person name="Lapidus A."/>
            <person name="Glavina del Rio T."/>
            <person name="Dalin E."/>
            <person name="Tice H."/>
            <person name="Bruce D."/>
            <person name="Goodwin L."/>
            <person name="Pitluck S."/>
            <person name="Peters L."/>
            <person name="Mikhailova N."/>
            <person name="Lu M."/>
            <person name="Kyrpides N."/>
            <person name="Mavromatis K."/>
            <person name="Ivanova N."/>
            <person name="Markowitz V."/>
            <person name="Cheng J.-F."/>
            <person name="Hugenholtz P."/>
            <person name="Woyke T."/>
            <person name="Wu D."/>
            <person name="Wirth R."/>
            <person name="Brambilla E.-M."/>
            <person name="Klenk H.-P."/>
            <person name="Eisen J.A."/>
        </authorList>
    </citation>
    <scope>NUCLEOTIDE SEQUENCE [LARGE SCALE GENOMIC DNA]</scope>
    <source>
        <strain evidence="2 3">DSM 2279</strain>
    </source>
</reference>
<dbReference type="Pfam" id="PF13412">
    <property type="entry name" value="HTH_24"/>
    <property type="match status" value="1"/>
</dbReference>
<dbReference type="OrthoDB" id="114576at2157"/>
<dbReference type="PANTHER" id="PTHR30595">
    <property type="entry name" value="GLPR-RELATED TRANSCRIPTIONAL REPRESSOR"/>
    <property type="match status" value="1"/>
</dbReference>
<dbReference type="InterPro" id="IPR007421">
    <property type="entry name" value="Schlafen_AlbA_2_dom"/>
</dbReference>
<dbReference type="Gene3D" id="3.30.565.60">
    <property type="match status" value="1"/>
</dbReference>